<feature type="region of interest" description="Disordered" evidence="1">
    <location>
        <begin position="47"/>
        <end position="66"/>
    </location>
</feature>
<reference evidence="2 3" key="1">
    <citation type="submission" date="2015-03" db="EMBL/GenBank/DDBJ databases">
        <authorList>
            <consortium name="Pathogen Informatics"/>
        </authorList>
    </citation>
    <scope>NUCLEOTIDE SEQUENCE [LARGE SCALE GENOMIC DNA]</scope>
    <source>
        <strain evidence="2 3">C09601061</strain>
    </source>
</reference>
<evidence type="ECO:0000313" key="3">
    <source>
        <dbReference type="Proteomes" id="UP000046680"/>
    </source>
</evidence>
<gene>
    <name evidence="2" type="ORF">ERS007657_02780</name>
</gene>
<feature type="compositionally biased region" description="Polar residues" evidence="1">
    <location>
        <begin position="51"/>
        <end position="65"/>
    </location>
</feature>
<accession>A0A654U3B3</accession>
<organism evidence="2 3">
    <name type="scientific">Mycobacterium tuberculosis</name>
    <dbReference type="NCBI Taxonomy" id="1773"/>
    <lineage>
        <taxon>Bacteria</taxon>
        <taxon>Bacillati</taxon>
        <taxon>Actinomycetota</taxon>
        <taxon>Actinomycetes</taxon>
        <taxon>Mycobacteriales</taxon>
        <taxon>Mycobacteriaceae</taxon>
        <taxon>Mycobacterium</taxon>
        <taxon>Mycobacterium tuberculosis complex</taxon>
    </lineage>
</organism>
<dbReference type="EMBL" id="CGCX01001151">
    <property type="protein sequence ID" value="CFR89568.1"/>
    <property type="molecule type" value="Genomic_DNA"/>
</dbReference>
<feature type="region of interest" description="Disordered" evidence="1">
    <location>
        <begin position="1"/>
        <end position="21"/>
    </location>
</feature>
<evidence type="ECO:0000313" key="2">
    <source>
        <dbReference type="EMBL" id="CFR89568.1"/>
    </source>
</evidence>
<protein>
    <submittedName>
        <fullName evidence="2">Uncharacterized protein</fullName>
    </submittedName>
</protein>
<sequence>MSAATSASVRPGTRNSGTRACTRSIAAPALRSASISVSSLTIRSLRSTSVANTGSTPSASASGNMCNAGMESVTAVATGAPPNTALTNP</sequence>
<evidence type="ECO:0000256" key="1">
    <source>
        <dbReference type="SAM" id="MobiDB-lite"/>
    </source>
</evidence>
<dbReference type="AlphaFoldDB" id="A0A654U3B3"/>
<proteinExistence type="predicted"/>
<dbReference type="Proteomes" id="UP000046680">
    <property type="component" value="Unassembled WGS sequence"/>
</dbReference>
<name>A0A654U3B3_MYCTX</name>